<gene>
    <name evidence="1" type="ORF">OFUS_LOCUS19862</name>
</gene>
<name>A0A8J1U9K5_OWEFU</name>
<accession>A0A8J1U9K5</accession>
<proteinExistence type="predicted"/>
<dbReference type="AlphaFoldDB" id="A0A8J1U9K5"/>
<reference evidence="1" key="1">
    <citation type="submission" date="2022-03" db="EMBL/GenBank/DDBJ databases">
        <authorList>
            <person name="Martin C."/>
        </authorList>
    </citation>
    <scope>NUCLEOTIDE SEQUENCE</scope>
</reference>
<dbReference type="EMBL" id="CAIIXF020000009">
    <property type="protein sequence ID" value="CAH1795301.1"/>
    <property type="molecule type" value="Genomic_DNA"/>
</dbReference>
<feature type="non-terminal residue" evidence="1">
    <location>
        <position position="1"/>
    </location>
</feature>
<dbReference type="GO" id="GO:0016020">
    <property type="term" value="C:membrane"/>
    <property type="evidence" value="ECO:0007669"/>
    <property type="project" value="InterPro"/>
</dbReference>
<protein>
    <submittedName>
        <fullName evidence="1">Uncharacterized protein</fullName>
    </submittedName>
</protein>
<sequence>IPSSSVSELSLTFEETPSFNSSGILLKISKRLLALSPDGLPHWAKCTNLYPAMADHMKTTFDKNIQKFKRIRRNHNLDPHNIFLNEHLSYVFDLPRVSVPNNDKSEL</sequence>
<dbReference type="InterPro" id="IPR007173">
    <property type="entry name" value="ALO_C"/>
</dbReference>
<dbReference type="Proteomes" id="UP000749559">
    <property type="component" value="Unassembled WGS sequence"/>
</dbReference>
<dbReference type="Pfam" id="PF04030">
    <property type="entry name" value="ALO"/>
    <property type="match status" value="1"/>
</dbReference>
<evidence type="ECO:0000313" key="1">
    <source>
        <dbReference type="EMBL" id="CAH1795301.1"/>
    </source>
</evidence>
<organism evidence="1 2">
    <name type="scientific">Owenia fusiformis</name>
    <name type="common">Polychaete worm</name>
    <dbReference type="NCBI Taxonomy" id="6347"/>
    <lineage>
        <taxon>Eukaryota</taxon>
        <taxon>Metazoa</taxon>
        <taxon>Spiralia</taxon>
        <taxon>Lophotrochozoa</taxon>
        <taxon>Annelida</taxon>
        <taxon>Polychaeta</taxon>
        <taxon>Sedentaria</taxon>
        <taxon>Canalipalpata</taxon>
        <taxon>Sabellida</taxon>
        <taxon>Oweniida</taxon>
        <taxon>Oweniidae</taxon>
        <taxon>Owenia</taxon>
    </lineage>
</organism>
<comment type="caution">
    <text evidence="1">The sequence shown here is derived from an EMBL/GenBank/DDBJ whole genome shotgun (WGS) entry which is preliminary data.</text>
</comment>
<keyword evidence="2" id="KW-1185">Reference proteome</keyword>
<dbReference type="GO" id="GO:0003885">
    <property type="term" value="F:D-arabinono-1,4-lactone oxidase activity"/>
    <property type="evidence" value="ECO:0007669"/>
    <property type="project" value="InterPro"/>
</dbReference>
<evidence type="ECO:0000313" key="2">
    <source>
        <dbReference type="Proteomes" id="UP000749559"/>
    </source>
</evidence>